<keyword evidence="3" id="KW-1185">Reference proteome</keyword>
<dbReference type="SUPFAM" id="SSF51126">
    <property type="entry name" value="Pectin lyase-like"/>
    <property type="match status" value="1"/>
</dbReference>
<dbReference type="Proteomes" id="UP000091956">
    <property type="component" value="Unassembled WGS sequence"/>
</dbReference>
<dbReference type="RefSeq" id="XP_018135144.1">
    <property type="nucleotide sequence ID" value="XM_018269939.2"/>
</dbReference>
<evidence type="ECO:0000313" key="3">
    <source>
        <dbReference type="Proteomes" id="UP000091956"/>
    </source>
</evidence>
<protein>
    <recommendedName>
        <fullName evidence="4">Ricin B lectin domain-containing protein</fullName>
    </recommendedName>
</protein>
<reference evidence="2 3" key="1">
    <citation type="submission" date="2016-03" db="EMBL/GenBank/DDBJ databases">
        <title>Comparative genomics of Pseudogymnoascus destructans, the fungus causing white-nose syndrome of bats.</title>
        <authorList>
            <person name="Palmer J.M."/>
            <person name="Drees K.P."/>
            <person name="Foster J.T."/>
            <person name="Lindner D.L."/>
        </authorList>
    </citation>
    <scope>NUCLEOTIDE SEQUENCE [LARGE SCALE GENOMIC DNA]</scope>
    <source>
        <strain evidence="2 3">UAMH 10579</strain>
    </source>
</reference>
<evidence type="ECO:0008006" key="4">
    <source>
        <dbReference type="Google" id="ProtNLM"/>
    </source>
</evidence>
<dbReference type="InterPro" id="IPR012334">
    <property type="entry name" value="Pectin_lyas_fold"/>
</dbReference>
<dbReference type="OrthoDB" id="5576103at2759"/>
<dbReference type="InterPro" id="IPR011050">
    <property type="entry name" value="Pectin_lyase_fold/virulence"/>
</dbReference>
<feature type="signal peptide" evidence="1">
    <location>
        <begin position="1"/>
        <end position="19"/>
    </location>
</feature>
<sequence length="354" mass="36034">MARLSILAAALALISLTNAADCGAGTPEAKVTGSSGAYVATKGGSSVYSGSDYFAAINAALGAIASGERVAVMASGSIGTNIISIGSGKIFEGCGTINLGYKAGRGGIESLNTKGASIPYLSLTGAPYFAMHFYGTTDLSLGKIVMNLTGGIGIRFDRDEAANKNVKMDSIKVTGATSHAVETWNIDGLTINEVIARNVGECGLLLQMTTNSHVGLVDADNAGAGTGYAALRFANQNGKLNGGYETNIFVDKVIAKGGGRGFFCVSESGGAEIGTVDISNTGNNAILIENCYGVTIRGGTVNGGGEVRLSARDEFALTDDIELHLKVDGTTVRESPCGTNIVLDITGSATLDVC</sequence>
<reference evidence="3" key="2">
    <citation type="journal article" date="2018" name="Nat. Commun.">
        <title>Extreme sensitivity to ultraviolet light in the fungal pathogen causing white-nose syndrome of bats.</title>
        <authorList>
            <person name="Palmer J.M."/>
            <person name="Drees K.P."/>
            <person name="Foster J.T."/>
            <person name="Lindner D.L."/>
        </authorList>
    </citation>
    <scope>NUCLEOTIDE SEQUENCE [LARGE SCALE GENOMIC DNA]</scope>
    <source>
        <strain evidence="3">UAMH 10579</strain>
    </source>
</reference>
<keyword evidence="1" id="KW-0732">Signal</keyword>
<organism evidence="2 3">
    <name type="scientific">Pseudogymnoascus verrucosus</name>
    <dbReference type="NCBI Taxonomy" id="342668"/>
    <lineage>
        <taxon>Eukaryota</taxon>
        <taxon>Fungi</taxon>
        <taxon>Dikarya</taxon>
        <taxon>Ascomycota</taxon>
        <taxon>Pezizomycotina</taxon>
        <taxon>Leotiomycetes</taxon>
        <taxon>Thelebolales</taxon>
        <taxon>Thelebolaceae</taxon>
        <taxon>Pseudogymnoascus</taxon>
    </lineage>
</organism>
<gene>
    <name evidence="2" type="ORF">VE01_00408</name>
</gene>
<dbReference type="GeneID" id="28833794"/>
<evidence type="ECO:0000256" key="1">
    <source>
        <dbReference type="SAM" id="SignalP"/>
    </source>
</evidence>
<dbReference type="Gene3D" id="2.160.20.10">
    <property type="entry name" value="Single-stranded right-handed beta-helix, Pectin lyase-like"/>
    <property type="match status" value="1"/>
</dbReference>
<dbReference type="EMBL" id="KV460206">
    <property type="protein sequence ID" value="OBU01412.1"/>
    <property type="molecule type" value="Genomic_DNA"/>
</dbReference>
<feature type="chain" id="PRO_5015133422" description="Ricin B lectin domain-containing protein" evidence="1">
    <location>
        <begin position="20"/>
        <end position="354"/>
    </location>
</feature>
<proteinExistence type="predicted"/>
<accession>A0A2P2SX34</accession>
<name>A0A2P2SX34_9PEZI</name>
<dbReference type="AlphaFoldDB" id="A0A2P2SX34"/>
<evidence type="ECO:0000313" key="2">
    <source>
        <dbReference type="EMBL" id="OBU01412.1"/>
    </source>
</evidence>